<name>A0A6A6HQ91_VIRVR</name>
<feature type="domain" description="AB hydrolase-1" evidence="2">
    <location>
        <begin position="300"/>
        <end position="532"/>
    </location>
</feature>
<dbReference type="GO" id="GO:0016787">
    <property type="term" value="F:hydrolase activity"/>
    <property type="evidence" value="ECO:0007669"/>
    <property type="project" value="UniProtKB-KW"/>
</dbReference>
<organism evidence="3 4">
    <name type="scientific">Viridothelium virens</name>
    <name type="common">Speckled blister lichen</name>
    <name type="synonym">Trypethelium virens</name>
    <dbReference type="NCBI Taxonomy" id="1048519"/>
    <lineage>
        <taxon>Eukaryota</taxon>
        <taxon>Fungi</taxon>
        <taxon>Dikarya</taxon>
        <taxon>Ascomycota</taxon>
        <taxon>Pezizomycotina</taxon>
        <taxon>Dothideomycetes</taxon>
        <taxon>Dothideomycetes incertae sedis</taxon>
        <taxon>Trypetheliales</taxon>
        <taxon>Trypetheliaceae</taxon>
        <taxon>Viridothelium</taxon>
    </lineage>
</organism>
<dbReference type="AlphaFoldDB" id="A0A6A6HQ91"/>
<dbReference type="InterPro" id="IPR029058">
    <property type="entry name" value="AB_hydrolase_fold"/>
</dbReference>
<protein>
    <submittedName>
        <fullName evidence="3">Alpha/beta-hydrolase</fullName>
    </submittedName>
</protein>
<reference evidence="3" key="1">
    <citation type="journal article" date="2020" name="Stud. Mycol.">
        <title>101 Dothideomycetes genomes: a test case for predicting lifestyles and emergence of pathogens.</title>
        <authorList>
            <person name="Haridas S."/>
            <person name="Albert R."/>
            <person name="Binder M."/>
            <person name="Bloem J."/>
            <person name="Labutti K."/>
            <person name="Salamov A."/>
            <person name="Andreopoulos B."/>
            <person name="Baker S."/>
            <person name="Barry K."/>
            <person name="Bills G."/>
            <person name="Bluhm B."/>
            <person name="Cannon C."/>
            <person name="Castanera R."/>
            <person name="Culley D."/>
            <person name="Daum C."/>
            <person name="Ezra D."/>
            <person name="Gonzalez J."/>
            <person name="Henrissat B."/>
            <person name="Kuo A."/>
            <person name="Liang C."/>
            <person name="Lipzen A."/>
            <person name="Lutzoni F."/>
            <person name="Magnuson J."/>
            <person name="Mondo S."/>
            <person name="Nolan M."/>
            <person name="Ohm R."/>
            <person name="Pangilinan J."/>
            <person name="Park H.-J."/>
            <person name="Ramirez L."/>
            <person name="Alfaro M."/>
            <person name="Sun H."/>
            <person name="Tritt A."/>
            <person name="Yoshinaga Y."/>
            <person name="Zwiers L.-H."/>
            <person name="Turgeon B."/>
            <person name="Goodwin S."/>
            <person name="Spatafora J."/>
            <person name="Crous P."/>
            <person name="Grigoriev I."/>
        </authorList>
    </citation>
    <scope>NUCLEOTIDE SEQUENCE</scope>
    <source>
        <strain evidence="3">Tuck. ex Michener</strain>
    </source>
</reference>
<dbReference type="EMBL" id="ML991772">
    <property type="protein sequence ID" value="KAF2239610.1"/>
    <property type="molecule type" value="Genomic_DNA"/>
</dbReference>
<dbReference type="PRINTS" id="PR00111">
    <property type="entry name" value="ABHYDROLASE"/>
</dbReference>
<dbReference type="PANTHER" id="PTHR43039">
    <property type="entry name" value="ESTERASE-RELATED"/>
    <property type="match status" value="1"/>
</dbReference>
<gene>
    <name evidence="3" type="ORF">EV356DRAFT_477970</name>
</gene>
<evidence type="ECO:0000313" key="3">
    <source>
        <dbReference type="EMBL" id="KAF2239610.1"/>
    </source>
</evidence>
<evidence type="ECO:0000313" key="4">
    <source>
        <dbReference type="Proteomes" id="UP000800092"/>
    </source>
</evidence>
<evidence type="ECO:0000259" key="2">
    <source>
        <dbReference type="Pfam" id="PF00561"/>
    </source>
</evidence>
<dbReference type="InterPro" id="IPR000073">
    <property type="entry name" value="AB_hydrolase_1"/>
</dbReference>
<sequence>MAPKPGVLYVKMQPAASLAADQFHDWYNNEHGPLRVRLPYCQNGFRYRATDKEEPEWMAIYDFDDTADLANKESYTKLRLPGVASQRELDVKNNVVIDRRMFDLVETKQGDGFRQLEDIKNVGEENLILAVGMTVKPGKDMKELEKWYTEEHIPLLAKVPGWRRSRRFLTSAVDDSGKMEHLALHDYAPKNGLNSSEEYKTATSTSWRDKVMQEIVAEKSRREYSLYYTFGPCPRDLTSLVTDWSHTDSKTKTKPPTQGHWGVIESYITTRDGAEIPYRLEGSSEPDAPLIVLSNSILVEWGIWDEFVDAILSTPGNAKYRILRYDTRGRSKKCGTVRISLDVLASDVIELLDALRVPKATALVGVSLGGATALNAALKYPDRVGAFVSCDTNAKAPPSNPKAWGERIEVAEKEGAKAQSDEKVVGEQLAEMTVRRWFVKESYDGGAMEAKIGKVKQMVHDNSLEGFKKGVQALYEYDIKDEMKGSRVKAAFLVGSGDGVLPDTMKEMSQEYGKGAVYRVIDGAGHLPMVEKAKEVANFVTSFLSS</sequence>
<dbReference type="InterPro" id="IPR011008">
    <property type="entry name" value="Dimeric_a/b-barrel"/>
</dbReference>
<dbReference type="SUPFAM" id="SSF53474">
    <property type="entry name" value="alpha/beta-Hydrolases"/>
    <property type="match status" value="1"/>
</dbReference>
<dbReference type="OrthoDB" id="2851338at2759"/>
<keyword evidence="3" id="KW-0378">Hydrolase</keyword>
<evidence type="ECO:0000256" key="1">
    <source>
        <dbReference type="ARBA" id="ARBA00008645"/>
    </source>
</evidence>
<dbReference type="Gene3D" id="3.40.50.1820">
    <property type="entry name" value="alpha/beta hydrolase"/>
    <property type="match status" value="1"/>
</dbReference>
<dbReference type="SUPFAM" id="SSF54909">
    <property type="entry name" value="Dimeric alpha+beta barrel"/>
    <property type="match status" value="2"/>
</dbReference>
<accession>A0A6A6HQ91</accession>
<comment type="similarity">
    <text evidence="1">Belongs to the AB hydrolase superfamily.</text>
</comment>
<dbReference type="Pfam" id="PF00561">
    <property type="entry name" value="Abhydrolase_1"/>
    <property type="match status" value="1"/>
</dbReference>
<dbReference type="Proteomes" id="UP000800092">
    <property type="component" value="Unassembled WGS sequence"/>
</dbReference>
<proteinExistence type="inferred from homology"/>
<keyword evidence="4" id="KW-1185">Reference proteome</keyword>